<dbReference type="InterPro" id="IPR019577">
    <property type="entry name" value="SPARC/Testican_Ca-bd-dom"/>
</dbReference>
<dbReference type="GO" id="GO:0005576">
    <property type="term" value="C:extracellular region"/>
    <property type="evidence" value="ECO:0007669"/>
    <property type="project" value="UniProtKB-SubCell"/>
</dbReference>
<dbReference type="SMART" id="SM00054">
    <property type="entry name" value="EFh"/>
    <property type="match status" value="3"/>
</dbReference>
<dbReference type="Pfam" id="PF13202">
    <property type="entry name" value="EF-hand_5"/>
    <property type="match status" value="1"/>
</dbReference>
<feature type="domain" description="EF-hand" evidence="5">
    <location>
        <begin position="40"/>
        <end position="75"/>
    </location>
</feature>
<evidence type="ECO:0000259" key="5">
    <source>
        <dbReference type="PROSITE" id="PS50222"/>
    </source>
</evidence>
<keyword evidence="4" id="KW-0325">Glycoprotein</keyword>
<sequence>MKRFLTAVLLVLFFTVISLADNSDFSKIDNDNDGKISKKEYINAVTKTFDTLDKNMDGFLTREELNAVGKIHYRKLVKEDDINKDGKVSKEEFGNASEKKFKIMDKNNDGFIDRQEWNAAKENVSGNTSKISPVAPFIIFIF</sequence>
<dbReference type="EMBL" id="LNQE01001029">
    <property type="protein sequence ID" value="KUG21719.1"/>
    <property type="molecule type" value="Genomic_DNA"/>
</dbReference>
<feature type="domain" description="EF-hand" evidence="5">
    <location>
        <begin position="92"/>
        <end position="127"/>
    </location>
</feature>
<keyword evidence="2" id="KW-0964">Secreted</keyword>
<evidence type="ECO:0000256" key="4">
    <source>
        <dbReference type="ARBA" id="ARBA00023180"/>
    </source>
</evidence>
<evidence type="ECO:0000313" key="6">
    <source>
        <dbReference type="EMBL" id="KUG21719.1"/>
    </source>
</evidence>
<comment type="subcellular location">
    <subcellularLocation>
        <location evidence="1">Secreted</location>
    </subcellularLocation>
</comment>
<dbReference type="Gene3D" id="1.10.238.10">
    <property type="entry name" value="EF-hand"/>
    <property type="match status" value="2"/>
</dbReference>
<dbReference type="Pfam" id="PF10591">
    <property type="entry name" value="SPARC_Ca_bdg"/>
    <property type="match status" value="1"/>
</dbReference>
<gene>
    <name evidence="6" type="ORF">ASZ90_008523</name>
</gene>
<evidence type="ECO:0000256" key="1">
    <source>
        <dbReference type="ARBA" id="ARBA00004613"/>
    </source>
</evidence>
<name>A0A0W8FLG5_9ZZZZ</name>
<dbReference type="SUPFAM" id="SSF47473">
    <property type="entry name" value="EF-hand"/>
    <property type="match status" value="1"/>
</dbReference>
<organism evidence="6">
    <name type="scientific">hydrocarbon metagenome</name>
    <dbReference type="NCBI Taxonomy" id="938273"/>
    <lineage>
        <taxon>unclassified sequences</taxon>
        <taxon>metagenomes</taxon>
        <taxon>ecological metagenomes</taxon>
    </lineage>
</organism>
<dbReference type="GO" id="GO:0005509">
    <property type="term" value="F:calcium ion binding"/>
    <property type="evidence" value="ECO:0007669"/>
    <property type="project" value="InterPro"/>
</dbReference>
<accession>A0A0W8FLG5</accession>
<proteinExistence type="predicted"/>
<dbReference type="AlphaFoldDB" id="A0A0W8FLG5"/>
<dbReference type="PROSITE" id="PS50222">
    <property type="entry name" value="EF_HAND_2"/>
    <property type="match status" value="2"/>
</dbReference>
<dbReference type="InterPro" id="IPR018247">
    <property type="entry name" value="EF_Hand_1_Ca_BS"/>
</dbReference>
<keyword evidence="3" id="KW-1015">Disulfide bond</keyword>
<evidence type="ECO:0000256" key="2">
    <source>
        <dbReference type="ARBA" id="ARBA00022525"/>
    </source>
</evidence>
<dbReference type="PROSITE" id="PS00018">
    <property type="entry name" value="EF_HAND_1"/>
    <property type="match status" value="2"/>
</dbReference>
<comment type="caution">
    <text evidence="6">The sequence shown here is derived from an EMBL/GenBank/DDBJ whole genome shotgun (WGS) entry which is preliminary data.</text>
</comment>
<protein>
    <recommendedName>
        <fullName evidence="5">EF-hand domain-containing protein</fullName>
    </recommendedName>
</protein>
<evidence type="ECO:0000256" key="3">
    <source>
        <dbReference type="ARBA" id="ARBA00023157"/>
    </source>
</evidence>
<reference evidence="6" key="1">
    <citation type="journal article" date="2015" name="Proc. Natl. Acad. Sci. U.S.A.">
        <title>Networks of energetic and metabolic interactions define dynamics in microbial communities.</title>
        <authorList>
            <person name="Embree M."/>
            <person name="Liu J.K."/>
            <person name="Al-Bassam M.M."/>
            <person name="Zengler K."/>
        </authorList>
    </citation>
    <scope>NUCLEOTIDE SEQUENCE</scope>
</reference>
<dbReference type="InterPro" id="IPR002048">
    <property type="entry name" value="EF_hand_dom"/>
</dbReference>
<dbReference type="InterPro" id="IPR011992">
    <property type="entry name" value="EF-hand-dom_pair"/>
</dbReference>